<evidence type="ECO:0000256" key="1">
    <source>
        <dbReference type="ARBA" id="ARBA00001938"/>
    </source>
</evidence>
<gene>
    <name evidence="4" type="ORF">AT959_13370</name>
</gene>
<keyword evidence="4" id="KW-0808">Transferase</keyword>
<keyword evidence="2" id="KW-0450">Lipoyl</keyword>
<dbReference type="GO" id="GO:0016746">
    <property type="term" value="F:acyltransferase activity"/>
    <property type="evidence" value="ECO:0007669"/>
    <property type="project" value="UniProtKB-KW"/>
</dbReference>
<protein>
    <submittedName>
        <fullName evidence="4">Dihydrolipoamide acyltransferase</fullName>
    </submittedName>
</protein>
<dbReference type="EMBL" id="LODL01000021">
    <property type="protein sequence ID" value="KXB30333.1"/>
    <property type="molecule type" value="Genomic_DNA"/>
</dbReference>
<dbReference type="CDD" id="cd06849">
    <property type="entry name" value="lipoyl_domain"/>
    <property type="match status" value="1"/>
</dbReference>
<dbReference type="PROSITE" id="PS00189">
    <property type="entry name" value="LIPOYL"/>
    <property type="match status" value="1"/>
</dbReference>
<accession>A0A133XHB6</accession>
<dbReference type="STRING" id="281362.AT959_13370"/>
<dbReference type="InterPro" id="IPR003016">
    <property type="entry name" value="2-oxoA_DH_lipoyl-BS"/>
</dbReference>
<evidence type="ECO:0000256" key="2">
    <source>
        <dbReference type="ARBA" id="ARBA00022823"/>
    </source>
</evidence>
<reference evidence="4 5" key="1">
    <citation type="submission" date="2015-12" db="EMBL/GenBank/DDBJ databases">
        <title>Nitrous oxide reduction kinetics distinguish bacteria harboring typical versus atypical NosZ.</title>
        <authorList>
            <person name="Yoon S."/>
            <person name="Nissen S."/>
            <person name="Park D."/>
            <person name="Sanford R.A."/>
            <person name="Loeffler F.E."/>
        </authorList>
    </citation>
    <scope>NUCLEOTIDE SEQUENCE [LARGE SCALE GENOMIC DNA]</scope>
    <source>
        <strain evidence="4 5">ATCC BAA-841</strain>
    </source>
</reference>
<name>A0A133XHB6_9RHOO</name>
<proteinExistence type="predicted"/>
<dbReference type="RefSeq" id="WP_066883855.1">
    <property type="nucleotide sequence ID" value="NZ_LODL01000021.1"/>
</dbReference>
<dbReference type="SUPFAM" id="SSF51230">
    <property type="entry name" value="Single hybrid motif"/>
    <property type="match status" value="1"/>
</dbReference>
<comment type="cofactor">
    <cofactor evidence="1">
        <name>(R)-lipoate</name>
        <dbReference type="ChEBI" id="CHEBI:83088"/>
    </cofactor>
</comment>
<dbReference type="Gene3D" id="2.40.50.100">
    <property type="match status" value="1"/>
</dbReference>
<dbReference type="PROSITE" id="PS50968">
    <property type="entry name" value="BIOTINYL_LIPOYL"/>
    <property type="match status" value="1"/>
</dbReference>
<dbReference type="AlphaFoldDB" id="A0A133XHB6"/>
<dbReference type="Pfam" id="PF00364">
    <property type="entry name" value="Biotin_lipoyl"/>
    <property type="match status" value="1"/>
</dbReference>
<evidence type="ECO:0000313" key="4">
    <source>
        <dbReference type="EMBL" id="KXB30333.1"/>
    </source>
</evidence>
<dbReference type="Proteomes" id="UP000070186">
    <property type="component" value="Unassembled WGS sequence"/>
</dbReference>
<comment type="caution">
    <text evidence="4">The sequence shown here is derived from an EMBL/GenBank/DDBJ whole genome shotgun (WGS) entry which is preliminary data.</text>
</comment>
<keyword evidence="5" id="KW-1185">Reference proteome</keyword>
<dbReference type="InterPro" id="IPR011053">
    <property type="entry name" value="Single_hybrid_motif"/>
</dbReference>
<organism evidence="4 5">
    <name type="scientific">Dechloromonas denitrificans</name>
    <dbReference type="NCBI Taxonomy" id="281362"/>
    <lineage>
        <taxon>Bacteria</taxon>
        <taxon>Pseudomonadati</taxon>
        <taxon>Pseudomonadota</taxon>
        <taxon>Betaproteobacteria</taxon>
        <taxon>Rhodocyclales</taxon>
        <taxon>Azonexaceae</taxon>
        <taxon>Dechloromonas</taxon>
    </lineage>
</organism>
<dbReference type="InterPro" id="IPR000089">
    <property type="entry name" value="Biotin_lipoyl"/>
</dbReference>
<evidence type="ECO:0000313" key="5">
    <source>
        <dbReference type="Proteomes" id="UP000070186"/>
    </source>
</evidence>
<sequence length="88" mass="9724">MRANFIRMPKYPECWESCGSCASGNVFILELLVKIDDLIERDDNILTLETGKVALDIPSPYAGRVVAIHVTEGDTVDEEALLVTLESI</sequence>
<feature type="domain" description="Lipoyl-binding" evidence="3">
    <location>
        <begin position="3"/>
        <end position="86"/>
    </location>
</feature>
<evidence type="ECO:0000259" key="3">
    <source>
        <dbReference type="PROSITE" id="PS50968"/>
    </source>
</evidence>
<keyword evidence="4" id="KW-0012">Acyltransferase</keyword>